<feature type="region of interest" description="Disordered" evidence="1">
    <location>
        <begin position="280"/>
        <end position="338"/>
    </location>
</feature>
<dbReference type="SMART" id="SM00028">
    <property type="entry name" value="TPR"/>
    <property type="match status" value="4"/>
</dbReference>
<feature type="compositionally biased region" description="Basic and acidic residues" evidence="1">
    <location>
        <begin position="295"/>
        <end position="311"/>
    </location>
</feature>
<dbReference type="InterPro" id="IPR003593">
    <property type="entry name" value="AAA+_ATPase"/>
</dbReference>
<dbReference type="Gene3D" id="3.40.50.300">
    <property type="entry name" value="P-loop containing nucleotide triphosphate hydrolases"/>
    <property type="match status" value="1"/>
</dbReference>
<feature type="region of interest" description="Disordered" evidence="1">
    <location>
        <begin position="756"/>
        <end position="777"/>
    </location>
</feature>
<feature type="compositionally biased region" description="Pro residues" evidence="1">
    <location>
        <begin position="328"/>
        <end position="338"/>
    </location>
</feature>
<gene>
    <name evidence="3" type="ORF">RM780_25550</name>
</gene>
<dbReference type="SUPFAM" id="SSF52540">
    <property type="entry name" value="P-loop containing nucleoside triphosphate hydrolases"/>
    <property type="match status" value="1"/>
</dbReference>
<evidence type="ECO:0000256" key="1">
    <source>
        <dbReference type="SAM" id="MobiDB-lite"/>
    </source>
</evidence>
<proteinExistence type="predicted"/>
<dbReference type="Gene3D" id="1.25.40.10">
    <property type="entry name" value="Tetratricopeptide repeat domain"/>
    <property type="match status" value="1"/>
</dbReference>
<accession>A0ABU2LGC2</accession>
<dbReference type="PANTHER" id="PTHR10098:SF108">
    <property type="entry name" value="TETRATRICOPEPTIDE REPEAT PROTEIN 28"/>
    <property type="match status" value="1"/>
</dbReference>
<sequence length="777" mass="81319">MTEQAVTDGAGTPGFLGRRRELAQLRSDLERAGLDTMAGRPAPRGRVLLVAGRPGTGRTALAEEFAAALAAGGEYPGGVLRARLTDPAGEPVPAERAARDLLGPLGAGAPPGAAEDEVTGALRDALAERRAVLLLDDVASAAQLDELIPGTRDCVVVAVAGGPLTGVPDVRPCVLGGLERDAALRLLERGAGDVRITVDPGAAEALAESCGHLPAALTLVGGWLAARPDATLAEAVRALARAVPEAPPVPPPAGEGREARGEEAFEGGVFEDGDGDFAEDVYGAGGFSTGTHGRPPYDDRAFDGLDAHADGDGIGEEGAYEDEGAPPGSAPRLPPPEPALRRAFHLAHAALPAPAARTLRLLALAPAGLVDAHIASALAGWPVPAARAALEDLAARGLLRPEPGTPGLHRVPGCLYPLLRERLEAAEKPSEALLARARMLERTVRLLRACQAVTEPHGTSARAWLSGLPASLRFESRPAAARWLAERQPALLAAARTAVADGRLDTLARRLVAALTRALIAHRGPEDAAPELYRLHELVLDVAERHGLTRERAAALLNLGDLDARCGRLGSALERYRGALEAARAEREQAEPPGQAGGTALLVGRALESIAGTYAEQGDWQRAADWYGRAVAQAVTRGDLPAQARLYGRIGAAETRTGHWTEALRAWRAACAVHRRLGDGRAHARSLAAVARVQEYAGRPEESLRTAQEALRLARAAGDRRLQAALRLRLADCCDRLGRTGEAAAHRDAAELLLAHGRPPAEAPAPAYETELDPRED</sequence>
<dbReference type="EMBL" id="JAVREN010000063">
    <property type="protein sequence ID" value="MDT0310288.1"/>
    <property type="molecule type" value="Genomic_DNA"/>
</dbReference>
<evidence type="ECO:0000313" key="4">
    <source>
        <dbReference type="Proteomes" id="UP001183388"/>
    </source>
</evidence>
<dbReference type="Proteomes" id="UP001183388">
    <property type="component" value="Unassembled WGS sequence"/>
</dbReference>
<dbReference type="InterPro" id="IPR011990">
    <property type="entry name" value="TPR-like_helical_dom_sf"/>
</dbReference>
<protein>
    <submittedName>
        <fullName evidence="3">Tetratricopeptide repeat protein</fullName>
    </submittedName>
</protein>
<dbReference type="SUPFAM" id="SSF48452">
    <property type="entry name" value="TPR-like"/>
    <property type="match status" value="1"/>
</dbReference>
<organism evidence="3 4">
    <name type="scientific">Streptomyces boetiae</name>
    <dbReference type="NCBI Taxonomy" id="3075541"/>
    <lineage>
        <taxon>Bacteria</taxon>
        <taxon>Bacillati</taxon>
        <taxon>Actinomycetota</taxon>
        <taxon>Actinomycetes</taxon>
        <taxon>Kitasatosporales</taxon>
        <taxon>Streptomycetaceae</taxon>
        <taxon>Streptomyces</taxon>
    </lineage>
</organism>
<dbReference type="Pfam" id="PF13424">
    <property type="entry name" value="TPR_12"/>
    <property type="match status" value="1"/>
</dbReference>
<dbReference type="PRINTS" id="PR00364">
    <property type="entry name" value="DISEASERSIST"/>
</dbReference>
<dbReference type="SMART" id="SM00382">
    <property type="entry name" value="AAA"/>
    <property type="match status" value="1"/>
</dbReference>
<evidence type="ECO:0000313" key="3">
    <source>
        <dbReference type="EMBL" id="MDT0310288.1"/>
    </source>
</evidence>
<keyword evidence="4" id="KW-1185">Reference proteome</keyword>
<dbReference type="PANTHER" id="PTHR10098">
    <property type="entry name" value="RAPSYN-RELATED"/>
    <property type="match status" value="1"/>
</dbReference>
<feature type="compositionally biased region" description="Acidic residues" evidence="1">
    <location>
        <begin position="313"/>
        <end position="324"/>
    </location>
</feature>
<dbReference type="InterPro" id="IPR019734">
    <property type="entry name" value="TPR_rpt"/>
</dbReference>
<comment type="caution">
    <text evidence="3">The sequence shown here is derived from an EMBL/GenBank/DDBJ whole genome shotgun (WGS) entry which is preliminary data.</text>
</comment>
<dbReference type="InterPro" id="IPR027417">
    <property type="entry name" value="P-loop_NTPase"/>
</dbReference>
<evidence type="ECO:0000259" key="2">
    <source>
        <dbReference type="SMART" id="SM00382"/>
    </source>
</evidence>
<name>A0ABU2LGC2_9ACTN</name>
<feature type="domain" description="AAA+ ATPase" evidence="2">
    <location>
        <begin position="44"/>
        <end position="202"/>
    </location>
</feature>
<reference evidence="4" key="1">
    <citation type="submission" date="2023-07" db="EMBL/GenBank/DDBJ databases">
        <title>30 novel species of actinomycetes from the DSMZ collection.</title>
        <authorList>
            <person name="Nouioui I."/>
        </authorList>
    </citation>
    <scope>NUCLEOTIDE SEQUENCE [LARGE SCALE GENOMIC DNA]</scope>
    <source>
        <strain evidence="4">DSM 44917</strain>
    </source>
</reference>